<gene>
    <name evidence="2" type="ORF">BESB_085610</name>
</gene>
<feature type="compositionally biased region" description="Polar residues" evidence="1">
    <location>
        <begin position="106"/>
        <end position="124"/>
    </location>
</feature>
<dbReference type="KEGG" id="bbes:BESB_085610"/>
<reference evidence="2 3" key="1">
    <citation type="submission" date="2017-09" db="EMBL/GenBank/DDBJ databases">
        <title>Genome sequencing of Besnoitia besnoiti strain Bb-Ger1.</title>
        <authorList>
            <person name="Schares G."/>
            <person name="Venepally P."/>
            <person name="Lorenzi H.A."/>
        </authorList>
    </citation>
    <scope>NUCLEOTIDE SEQUENCE [LARGE SCALE GENOMIC DNA]</scope>
    <source>
        <strain evidence="2 3">Bb-Ger1</strain>
    </source>
</reference>
<evidence type="ECO:0000313" key="3">
    <source>
        <dbReference type="Proteomes" id="UP000224006"/>
    </source>
</evidence>
<feature type="compositionally biased region" description="Low complexity" evidence="1">
    <location>
        <begin position="307"/>
        <end position="327"/>
    </location>
</feature>
<proteinExistence type="predicted"/>
<evidence type="ECO:0000256" key="1">
    <source>
        <dbReference type="SAM" id="MobiDB-lite"/>
    </source>
</evidence>
<feature type="region of interest" description="Disordered" evidence="1">
    <location>
        <begin position="66"/>
        <end position="93"/>
    </location>
</feature>
<dbReference type="AlphaFoldDB" id="A0A2A9MDB8"/>
<dbReference type="RefSeq" id="XP_029217371.1">
    <property type="nucleotide sequence ID" value="XM_029366911.1"/>
</dbReference>
<feature type="region of interest" description="Disordered" evidence="1">
    <location>
        <begin position="200"/>
        <end position="260"/>
    </location>
</feature>
<dbReference type="EMBL" id="NWUJ01000009">
    <property type="protein sequence ID" value="PFH33362.1"/>
    <property type="molecule type" value="Genomic_DNA"/>
</dbReference>
<dbReference type="VEuPathDB" id="ToxoDB:BESB_085610"/>
<comment type="caution">
    <text evidence="2">The sequence shown here is derived from an EMBL/GenBank/DDBJ whole genome shotgun (WGS) entry which is preliminary data.</text>
</comment>
<sequence length="369" mass="37288">MSHLSPHRDALRTRHRVVEEVHWRLAHNAKSIPSDSSVGSPSGVSAFRAASPRSHVYADNLSRYSSSSGSLSSAAGTGGGLPPAKKTCSSPGHVFTELESTPFLTTSSAPAAVGNGSQASSSALPEQRSRDAASEESFDAGGAQRRAPASASACLERSEESSGGRGSAHESAYFVNSHFPRGADAARYQDSALGEHFRRTSGGSLEFSSSISRRRPLPGAASHSLALASPTASTPSGAGSGERGPGRGGHGGTPGLGGVRVCGAHEGQYASGSSHSVSSGGISKKGQARLLHAALNCAVGRGSDFPSSSHSAFGHGGHSASSRSAGEGARGERRLESPASAGAVEPTLGVDRDSPAASTDARGGERDER</sequence>
<dbReference type="GeneID" id="40313487"/>
<feature type="region of interest" description="Disordered" evidence="1">
    <location>
        <begin position="106"/>
        <end position="168"/>
    </location>
</feature>
<feature type="compositionally biased region" description="Low complexity" evidence="1">
    <location>
        <begin position="66"/>
        <end position="75"/>
    </location>
</feature>
<organism evidence="2 3">
    <name type="scientific">Besnoitia besnoiti</name>
    <name type="common">Apicomplexan protozoan</name>
    <dbReference type="NCBI Taxonomy" id="94643"/>
    <lineage>
        <taxon>Eukaryota</taxon>
        <taxon>Sar</taxon>
        <taxon>Alveolata</taxon>
        <taxon>Apicomplexa</taxon>
        <taxon>Conoidasida</taxon>
        <taxon>Coccidia</taxon>
        <taxon>Eucoccidiorida</taxon>
        <taxon>Eimeriorina</taxon>
        <taxon>Sarcocystidae</taxon>
        <taxon>Besnoitia</taxon>
    </lineage>
</organism>
<feature type="compositionally biased region" description="Gly residues" evidence="1">
    <location>
        <begin position="238"/>
        <end position="260"/>
    </location>
</feature>
<name>A0A2A9MDB8_BESBE</name>
<feature type="compositionally biased region" description="Low complexity" evidence="1">
    <location>
        <begin position="200"/>
        <end position="211"/>
    </location>
</feature>
<feature type="region of interest" description="Disordered" evidence="1">
    <location>
        <begin position="304"/>
        <end position="369"/>
    </location>
</feature>
<accession>A0A2A9MDB8</accession>
<protein>
    <submittedName>
        <fullName evidence="2">Uncharacterized protein</fullName>
    </submittedName>
</protein>
<keyword evidence="3" id="KW-1185">Reference proteome</keyword>
<dbReference type="Proteomes" id="UP000224006">
    <property type="component" value="Chromosome VIII"/>
</dbReference>
<evidence type="ECO:0000313" key="2">
    <source>
        <dbReference type="EMBL" id="PFH33362.1"/>
    </source>
</evidence>